<evidence type="ECO:0000313" key="1">
    <source>
        <dbReference type="EMBL" id="GAA3527679.1"/>
    </source>
</evidence>
<evidence type="ECO:0000313" key="2">
    <source>
        <dbReference type="Proteomes" id="UP001500795"/>
    </source>
</evidence>
<dbReference type="Pfam" id="PF14539">
    <property type="entry name" value="DUF4442"/>
    <property type="match status" value="1"/>
</dbReference>
<sequence length="165" mass="19140">MRVVFARPRLVQALLNLWPPFWGAGIRIETLSPDYSYCRVGLVLRWWNKNANRTQYGGSLFSMTDPVYSMMLMAVLGSDYHIWDRAARITFLKPGRGRVLAEIRLSHDRIDEIRCATDGGDKYFPHFRINIVDEHGELVAEVDRTLYVRKKRAFSMKSKTLSKNS</sequence>
<dbReference type="InterPro" id="IPR027961">
    <property type="entry name" value="DUF4442"/>
</dbReference>
<dbReference type="Gene3D" id="3.10.129.10">
    <property type="entry name" value="Hotdog Thioesterase"/>
    <property type="match status" value="1"/>
</dbReference>
<keyword evidence="2" id="KW-1185">Reference proteome</keyword>
<accession>A0ABP6V2L7</accession>
<dbReference type="Proteomes" id="UP001500795">
    <property type="component" value="Unassembled WGS sequence"/>
</dbReference>
<comment type="caution">
    <text evidence="1">The sequence shown here is derived from an EMBL/GenBank/DDBJ whole genome shotgun (WGS) entry which is preliminary data.</text>
</comment>
<organism evidence="1 2">
    <name type="scientific">Zobellella aerophila</name>
    <dbReference type="NCBI Taxonomy" id="870480"/>
    <lineage>
        <taxon>Bacteria</taxon>
        <taxon>Pseudomonadati</taxon>
        <taxon>Pseudomonadota</taxon>
        <taxon>Gammaproteobacteria</taxon>
        <taxon>Aeromonadales</taxon>
        <taxon>Aeromonadaceae</taxon>
        <taxon>Zobellella</taxon>
    </lineage>
</organism>
<dbReference type="SUPFAM" id="SSF54637">
    <property type="entry name" value="Thioesterase/thiol ester dehydrase-isomerase"/>
    <property type="match status" value="1"/>
</dbReference>
<reference evidence="2" key="1">
    <citation type="journal article" date="2019" name="Int. J. Syst. Evol. Microbiol.">
        <title>The Global Catalogue of Microorganisms (GCM) 10K type strain sequencing project: providing services to taxonomists for standard genome sequencing and annotation.</title>
        <authorList>
            <consortium name="The Broad Institute Genomics Platform"/>
            <consortium name="The Broad Institute Genome Sequencing Center for Infectious Disease"/>
            <person name="Wu L."/>
            <person name="Ma J."/>
        </authorList>
    </citation>
    <scope>NUCLEOTIDE SEQUENCE [LARGE SCALE GENOMIC DNA]</scope>
    <source>
        <strain evidence="2">JCM 17110</strain>
    </source>
</reference>
<dbReference type="RefSeq" id="WP_425583058.1">
    <property type="nucleotide sequence ID" value="NZ_BAABCX010000001.1"/>
</dbReference>
<protein>
    <submittedName>
        <fullName evidence="1">DUF4442 domain-containing protein</fullName>
    </submittedName>
</protein>
<dbReference type="InterPro" id="IPR029069">
    <property type="entry name" value="HotDog_dom_sf"/>
</dbReference>
<dbReference type="EMBL" id="BAABCX010000001">
    <property type="protein sequence ID" value="GAA3527679.1"/>
    <property type="molecule type" value="Genomic_DNA"/>
</dbReference>
<proteinExistence type="predicted"/>
<gene>
    <name evidence="1" type="ORF">GCM10022394_03530</name>
</gene>
<name>A0ABP6V2L7_9GAMM</name>